<protein>
    <submittedName>
        <fullName evidence="9">DHA2 family efflux MFS transporter permease subunit</fullName>
    </submittedName>
</protein>
<comment type="caution">
    <text evidence="9">The sequence shown here is derived from an EMBL/GenBank/DDBJ whole genome shotgun (WGS) entry which is preliminary data.</text>
</comment>
<feature type="transmembrane region" description="Helical" evidence="7">
    <location>
        <begin position="295"/>
        <end position="317"/>
    </location>
</feature>
<dbReference type="EMBL" id="WJBD01000003">
    <property type="protein sequence ID" value="MBC3887419.1"/>
    <property type="molecule type" value="Genomic_DNA"/>
</dbReference>
<evidence type="ECO:0000259" key="8">
    <source>
        <dbReference type="PROSITE" id="PS50850"/>
    </source>
</evidence>
<keyword evidence="4 7" id="KW-0812">Transmembrane</keyword>
<dbReference type="GO" id="GO:0005886">
    <property type="term" value="C:plasma membrane"/>
    <property type="evidence" value="ECO:0007669"/>
    <property type="project" value="UniProtKB-SubCell"/>
</dbReference>
<evidence type="ECO:0000256" key="4">
    <source>
        <dbReference type="ARBA" id="ARBA00022692"/>
    </source>
</evidence>
<sequence length="482" mass="50990">MNLIKKNSRLTVATVALGTFMTCFDINATNVALPLIQSGFNTTIAIVQWVVVAYLLTLCATQLTFGRVSDLYGLKKIYVIGFAGFTVSSLLCGLSANIGMLIIFRIIQALCGSMLMSTGSAIVINAVSPENRGKALSVTAIAVAVATCAGPSIGGIMTDWLGWSSIFFINIPIGIIGTVLAMRNIQKDQPKSGSKFDPIGSVLIILALVLILLPLDMLSKSTVNPILIFGSLITGIVALGAFILYEMKSDHPILDLNLFKNRVFTTANFAAIFFYMCEFMLVFISPYYLQQQRMLSVSFSGLMMLPMSLAMMIMAPISGSISDKYDSRFISCAGLGILGIAVIAFSTFHTDTPTVLLLIVFAVTGIGAGLFHTPNNSAVMGSVPASSRGVAGATLGTMRNIGMVLGEATSAALLSYNIDHATTIFATTGLEGAALQQAAFSQAMGIVCIVSAGCALVALLLSLVRGKNRCVEVLKEAEMKVV</sequence>
<evidence type="ECO:0000256" key="6">
    <source>
        <dbReference type="ARBA" id="ARBA00023136"/>
    </source>
</evidence>
<evidence type="ECO:0000256" key="5">
    <source>
        <dbReference type="ARBA" id="ARBA00022989"/>
    </source>
</evidence>
<evidence type="ECO:0000256" key="1">
    <source>
        <dbReference type="ARBA" id="ARBA00004651"/>
    </source>
</evidence>
<name>A0A923KNS7_9FIRM</name>
<evidence type="ECO:0000256" key="7">
    <source>
        <dbReference type="SAM" id="Phobius"/>
    </source>
</evidence>
<dbReference type="SUPFAM" id="SSF103473">
    <property type="entry name" value="MFS general substrate transporter"/>
    <property type="match status" value="1"/>
</dbReference>
<dbReference type="GO" id="GO:0022857">
    <property type="term" value="F:transmembrane transporter activity"/>
    <property type="evidence" value="ECO:0007669"/>
    <property type="project" value="InterPro"/>
</dbReference>
<comment type="subcellular location">
    <subcellularLocation>
        <location evidence="1">Cell membrane</location>
        <topology evidence="1">Multi-pass membrane protein</topology>
    </subcellularLocation>
</comment>
<feature type="transmembrane region" description="Helical" evidence="7">
    <location>
        <begin position="102"/>
        <end position="124"/>
    </location>
</feature>
<proteinExistence type="predicted"/>
<feature type="transmembrane region" description="Helical" evidence="7">
    <location>
        <begin position="44"/>
        <end position="65"/>
    </location>
</feature>
<dbReference type="OrthoDB" id="9803985at2"/>
<organism evidence="9 10">
    <name type="scientific">Acetobacterium paludosum</name>
    <dbReference type="NCBI Taxonomy" id="52693"/>
    <lineage>
        <taxon>Bacteria</taxon>
        <taxon>Bacillati</taxon>
        <taxon>Bacillota</taxon>
        <taxon>Clostridia</taxon>
        <taxon>Eubacteriales</taxon>
        <taxon>Eubacteriaceae</taxon>
        <taxon>Acetobacterium</taxon>
    </lineage>
</organism>
<dbReference type="Gene3D" id="1.20.1720.10">
    <property type="entry name" value="Multidrug resistance protein D"/>
    <property type="match status" value="1"/>
</dbReference>
<accession>A0A923KNS7</accession>
<dbReference type="CDD" id="cd17321">
    <property type="entry name" value="MFS_MMR_MDR_like"/>
    <property type="match status" value="1"/>
</dbReference>
<feature type="transmembrane region" description="Helical" evidence="7">
    <location>
        <begin position="443"/>
        <end position="464"/>
    </location>
</feature>
<dbReference type="InterPro" id="IPR011701">
    <property type="entry name" value="MFS"/>
</dbReference>
<keyword evidence="5 7" id="KW-1133">Transmembrane helix</keyword>
<evidence type="ECO:0000313" key="9">
    <source>
        <dbReference type="EMBL" id="MBC3887419.1"/>
    </source>
</evidence>
<keyword evidence="6 7" id="KW-0472">Membrane</keyword>
<feature type="transmembrane region" description="Helical" evidence="7">
    <location>
        <begin position="77"/>
        <end position="96"/>
    </location>
</feature>
<dbReference type="InterPro" id="IPR036259">
    <property type="entry name" value="MFS_trans_sf"/>
</dbReference>
<dbReference type="PANTHER" id="PTHR42718:SF46">
    <property type="entry name" value="BLR6921 PROTEIN"/>
    <property type="match status" value="1"/>
</dbReference>
<feature type="transmembrane region" description="Helical" evidence="7">
    <location>
        <begin position="266"/>
        <end position="289"/>
    </location>
</feature>
<dbReference type="Proteomes" id="UP000616595">
    <property type="component" value="Unassembled WGS sequence"/>
</dbReference>
<evidence type="ECO:0000256" key="2">
    <source>
        <dbReference type="ARBA" id="ARBA00022448"/>
    </source>
</evidence>
<feature type="transmembrane region" description="Helical" evidence="7">
    <location>
        <begin position="329"/>
        <end position="348"/>
    </location>
</feature>
<dbReference type="InterPro" id="IPR004638">
    <property type="entry name" value="EmrB-like"/>
</dbReference>
<evidence type="ECO:0000313" key="10">
    <source>
        <dbReference type="Proteomes" id="UP000616595"/>
    </source>
</evidence>
<dbReference type="InterPro" id="IPR020846">
    <property type="entry name" value="MFS_dom"/>
</dbReference>
<reference evidence="9" key="1">
    <citation type="submission" date="2019-10" db="EMBL/GenBank/DDBJ databases">
        <authorList>
            <person name="Ross D.E."/>
            <person name="Gulliver D."/>
        </authorList>
    </citation>
    <scope>NUCLEOTIDE SEQUENCE</scope>
    <source>
        <strain evidence="9">DER-2019</strain>
    </source>
</reference>
<dbReference type="Pfam" id="PF07690">
    <property type="entry name" value="MFS_1"/>
    <property type="match status" value="1"/>
</dbReference>
<dbReference type="RefSeq" id="WP_148565797.1">
    <property type="nucleotide sequence ID" value="NZ_RXYA01000002.1"/>
</dbReference>
<gene>
    <name evidence="9" type="ORF">GH810_03740</name>
</gene>
<dbReference type="NCBIfam" id="TIGR00711">
    <property type="entry name" value="efflux_EmrB"/>
    <property type="match status" value="1"/>
</dbReference>
<evidence type="ECO:0000256" key="3">
    <source>
        <dbReference type="ARBA" id="ARBA00022475"/>
    </source>
</evidence>
<feature type="transmembrane region" description="Helical" evidence="7">
    <location>
        <begin position="136"/>
        <end position="154"/>
    </location>
</feature>
<keyword evidence="2" id="KW-0813">Transport</keyword>
<keyword evidence="10" id="KW-1185">Reference proteome</keyword>
<reference evidence="9" key="2">
    <citation type="submission" date="2020-10" db="EMBL/GenBank/DDBJ databases">
        <title>Comparative genomics of the Acetobacterium genus.</title>
        <authorList>
            <person name="Marshall C."/>
            <person name="May H."/>
            <person name="Norman S."/>
        </authorList>
    </citation>
    <scope>NUCLEOTIDE SEQUENCE</scope>
    <source>
        <strain evidence="9">DER-2019</strain>
    </source>
</reference>
<dbReference type="AlphaFoldDB" id="A0A923KNS7"/>
<dbReference type="PANTHER" id="PTHR42718">
    <property type="entry name" value="MAJOR FACILITATOR SUPERFAMILY MULTIDRUG TRANSPORTER MFSC"/>
    <property type="match status" value="1"/>
</dbReference>
<feature type="transmembrane region" description="Helical" evidence="7">
    <location>
        <begin position="194"/>
        <end position="214"/>
    </location>
</feature>
<dbReference type="PROSITE" id="PS50850">
    <property type="entry name" value="MFS"/>
    <property type="match status" value="1"/>
</dbReference>
<dbReference type="Gene3D" id="1.20.1250.20">
    <property type="entry name" value="MFS general substrate transporter like domains"/>
    <property type="match status" value="1"/>
</dbReference>
<feature type="transmembrane region" description="Helical" evidence="7">
    <location>
        <begin position="226"/>
        <end position="245"/>
    </location>
</feature>
<keyword evidence="3" id="KW-1003">Cell membrane</keyword>
<feature type="transmembrane region" description="Helical" evidence="7">
    <location>
        <begin position="160"/>
        <end position="182"/>
    </location>
</feature>
<feature type="domain" description="Major facilitator superfamily (MFS) profile" evidence="8">
    <location>
        <begin position="11"/>
        <end position="470"/>
    </location>
</feature>
<feature type="transmembrane region" description="Helical" evidence="7">
    <location>
        <begin position="354"/>
        <end position="371"/>
    </location>
</feature>